<proteinExistence type="predicted"/>
<organism evidence="1 2">
    <name type="scientific">Pseudoduganella namucuonensis</name>
    <dbReference type="NCBI Taxonomy" id="1035707"/>
    <lineage>
        <taxon>Bacteria</taxon>
        <taxon>Pseudomonadati</taxon>
        <taxon>Pseudomonadota</taxon>
        <taxon>Betaproteobacteria</taxon>
        <taxon>Burkholderiales</taxon>
        <taxon>Oxalobacteraceae</taxon>
        <taxon>Telluria group</taxon>
        <taxon>Pseudoduganella</taxon>
    </lineage>
</organism>
<sequence length="321" mass="36151">MGSYSQSVQRHLAGCRCWRCRKNCEFWLWVPIMLRLLTVLLGRRTGLHPFETDILDKVRRCLSDSAGSRLLRQAEVVNKVQRLSNGKEVNLYQIRYGKPAFDDDLRFPNAPDEALLANVTLSRSNSPAKLRAEVWLAKGRLFSLVFNVPPSQFYAGMDLDTLRGEIEDVRICFNPMQPHVVEECEPVDASAFTGWLREWHAQGRVVSLRAPSSQMERETYLGCIDALLPGDYLELLAQTDGARIGVCAVFGVREIRRIVLPDAIFYVLAEVDGVAGLGVKNGGRDATIYRLRYEDGERRAMGSSLQYALINVLELQDTGNV</sequence>
<gene>
    <name evidence="1" type="ORF">SAMN05216552_10501</name>
</gene>
<dbReference type="AlphaFoldDB" id="A0A1I7M2D8"/>
<evidence type="ECO:0000313" key="2">
    <source>
        <dbReference type="Proteomes" id="UP000199391"/>
    </source>
</evidence>
<keyword evidence="2" id="KW-1185">Reference proteome</keyword>
<evidence type="ECO:0000313" key="1">
    <source>
        <dbReference type="EMBL" id="SFV16132.1"/>
    </source>
</evidence>
<protein>
    <submittedName>
        <fullName evidence="1">Uncharacterized protein</fullName>
    </submittedName>
</protein>
<name>A0A1I7M2D8_9BURK</name>
<accession>A0A1I7M2D8</accession>
<dbReference type="Proteomes" id="UP000199391">
    <property type="component" value="Unassembled WGS sequence"/>
</dbReference>
<dbReference type="EMBL" id="FPBO01000050">
    <property type="protein sequence ID" value="SFV16132.1"/>
    <property type="molecule type" value="Genomic_DNA"/>
</dbReference>
<reference evidence="2" key="1">
    <citation type="submission" date="2016-10" db="EMBL/GenBank/DDBJ databases">
        <authorList>
            <person name="Varghese N."/>
            <person name="Submissions S."/>
        </authorList>
    </citation>
    <scope>NUCLEOTIDE SEQUENCE [LARGE SCALE GENOMIC DNA]</scope>
    <source>
        <strain evidence="2">CGMCC 1.11014</strain>
    </source>
</reference>